<dbReference type="GO" id="GO:0016740">
    <property type="term" value="F:transferase activity"/>
    <property type="evidence" value="ECO:0007669"/>
    <property type="project" value="UniProtKB-KW"/>
</dbReference>
<dbReference type="eggNOG" id="COG2071">
    <property type="taxonomic scope" value="Bacteria"/>
</dbReference>
<dbReference type="OrthoDB" id="9813383at2"/>
<dbReference type="AlphaFoldDB" id="K9YZX6"/>
<dbReference type="GO" id="GO:0033969">
    <property type="term" value="F:gamma-glutamyl-gamma-aminobutyrate hydrolase activity"/>
    <property type="evidence" value="ECO:0007669"/>
    <property type="project" value="TreeGrafter"/>
</dbReference>
<dbReference type="InterPro" id="IPR011697">
    <property type="entry name" value="Peptidase_C26"/>
</dbReference>
<organism evidence="1 2">
    <name type="scientific">Dactylococcopsis salina (strain PCC 8305)</name>
    <name type="common">Myxobactron salinum</name>
    <dbReference type="NCBI Taxonomy" id="13035"/>
    <lineage>
        <taxon>Bacteria</taxon>
        <taxon>Bacillati</taxon>
        <taxon>Cyanobacteriota</taxon>
        <taxon>Cyanophyceae</taxon>
        <taxon>Nodosilineales</taxon>
        <taxon>Cymatolegaceae</taxon>
        <taxon>Dactylococcopsis</taxon>
    </lineage>
</organism>
<dbReference type="CDD" id="cd01745">
    <property type="entry name" value="GATase1_2"/>
    <property type="match status" value="1"/>
</dbReference>
<dbReference type="Gene3D" id="3.40.50.880">
    <property type="match status" value="1"/>
</dbReference>
<dbReference type="PANTHER" id="PTHR43235:SF1">
    <property type="entry name" value="GLUTAMINE AMIDOTRANSFERASE PB2B2.05-RELATED"/>
    <property type="match status" value="1"/>
</dbReference>
<dbReference type="STRING" id="13035.Dacsa_3554"/>
<dbReference type="PROSITE" id="PS51273">
    <property type="entry name" value="GATASE_TYPE_1"/>
    <property type="match status" value="1"/>
</dbReference>
<gene>
    <name evidence="1" type="ORF">Dacsa_3554</name>
</gene>
<evidence type="ECO:0000313" key="1">
    <source>
        <dbReference type="EMBL" id="AFZ52037.1"/>
    </source>
</evidence>
<evidence type="ECO:0000313" key="2">
    <source>
        <dbReference type="Proteomes" id="UP000010482"/>
    </source>
</evidence>
<dbReference type="EMBL" id="CP003944">
    <property type="protein sequence ID" value="AFZ52037.1"/>
    <property type="molecule type" value="Genomic_DNA"/>
</dbReference>
<name>K9YZX6_DACS8</name>
<dbReference type="InterPro" id="IPR044668">
    <property type="entry name" value="PuuD-like"/>
</dbReference>
<accession>K9YZX6</accession>
<dbReference type="HOGENOM" id="CLU_030756_4_0_3"/>
<dbReference type="Proteomes" id="UP000010482">
    <property type="component" value="Chromosome"/>
</dbReference>
<reference evidence="1" key="1">
    <citation type="submission" date="2012-04" db="EMBL/GenBank/DDBJ databases">
        <title>Finished genome of Dactylococcopsis salina PCC 8305.</title>
        <authorList>
            <consortium name="US DOE Joint Genome Institute"/>
            <person name="Gugger M."/>
            <person name="Coursin T."/>
            <person name="Rippka R."/>
            <person name="Tandeau De Marsac N."/>
            <person name="Huntemann M."/>
            <person name="Wei C.-L."/>
            <person name="Han J."/>
            <person name="Detter J.C."/>
            <person name="Han C."/>
            <person name="Tapia R."/>
            <person name="Daligault H."/>
            <person name="Chen A."/>
            <person name="Krypides N."/>
            <person name="Mavromatis K."/>
            <person name="Markowitz V."/>
            <person name="Szeto E."/>
            <person name="Ivanova N."/>
            <person name="Ovchinnikova G."/>
            <person name="Pagani I."/>
            <person name="Pati A."/>
            <person name="Goodwin L."/>
            <person name="Peters L."/>
            <person name="Pitluck S."/>
            <person name="Woyke T."/>
            <person name="Kerfeld C."/>
        </authorList>
    </citation>
    <scope>NUCLEOTIDE SEQUENCE [LARGE SCALE GENOMIC DNA]</scope>
    <source>
        <strain evidence="1">PCC 8305</strain>
    </source>
</reference>
<dbReference type="PATRIC" id="fig|13035.3.peg.4030"/>
<sequence length="239" mass="26136">MIVKPPIIGITTEGRDDCAHFQLCANYADSVRTAGGIPILLPPGETKLDRILDVIDGLVITGGGDVDPQRYSSVGHPSISEVDRERDQFEFTLAEKVLSSKTPVLGICRGLQVLSLASGLPELVPHLPETYGDTVLHAGNRHRFVPHQVSLDRDSRLYEIIGKTEFTVMSLHHQGIEATPPNWQAVGYSVDGLIEAIEHQFHPWAIALQWHPEMSPADENHQKIFQGLVAAATVSVMTG</sequence>
<dbReference type="PANTHER" id="PTHR43235">
    <property type="entry name" value="GLUTAMINE AMIDOTRANSFERASE PB2B2.05-RELATED"/>
    <property type="match status" value="1"/>
</dbReference>
<dbReference type="InterPro" id="IPR029062">
    <property type="entry name" value="Class_I_gatase-like"/>
</dbReference>
<dbReference type="GO" id="GO:0006598">
    <property type="term" value="P:polyamine catabolic process"/>
    <property type="evidence" value="ECO:0007669"/>
    <property type="project" value="TreeGrafter"/>
</dbReference>
<dbReference type="GO" id="GO:0005829">
    <property type="term" value="C:cytosol"/>
    <property type="evidence" value="ECO:0007669"/>
    <property type="project" value="TreeGrafter"/>
</dbReference>
<keyword evidence="1" id="KW-0315">Glutamine amidotransferase</keyword>
<keyword evidence="2" id="KW-1185">Reference proteome</keyword>
<dbReference type="Pfam" id="PF07722">
    <property type="entry name" value="Peptidase_C26"/>
    <property type="match status" value="1"/>
</dbReference>
<dbReference type="SUPFAM" id="SSF52317">
    <property type="entry name" value="Class I glutamine amidotransferase-like"/>
    <property type="match status" value="1"/>
</dbReference>
<protein>
    <submittedName>
        <fullName evidence="1">Glutamine amidotransferase</fullName>
    </submittedName>
</protein>
<dbReference type="KEGG" id="dsl:Dacsa_3554"/>
<dbReference type="RefSeq" id="WP_015231011.1">
    <property type="nucleotide sequence ID" value="NC_019780.1"/>
</dbReference>
<proteinExistence type="predicted"/>